<dbReference type="PROSITE" id="PS50012">
    <property type="entry name" value="RCC1_3"/>
    <property type="match status" value="10"/>
</dbReference>
<dbReference type="CDD" id="cd00078">
    <property type="entry name" value="HECTc"/>
    <property type="match status" value="1"/>
</dbReference>
<dbReference type="Pfam" id="PF00632">
    <property type="entry name" value="HECT"/>
    <property type="match status" value="3"/>
</dbReference>
<evidence type="ECO:0000256" key="4">
    <source>
        <dbReference type="PROSITE-ProRule" id="PRU00104"/>
    </source>
</evidence>
<keyword evidence="2" id="KW-0677">Repeat</keyword>
<organism evidence="7 8">
    <name type="scientific">Alligator mississippiensis</name>
    <name type="common">American alligator</name>
    <dbReference type="NCBI Taxonomy" id="8496"/>
    <lineage>
        <taxon>Eukaryota</taxon>
        <taxon>Metazoa</taxon>
        <taxon>Chordata</taxon>
        <taxon>Craniata</taxon>
        <taxon>Vertebrata</taxon>
        <taxon>Euteleostomi</taxon>
        <taxon>Archelosauria</taxon>
        <taxon>Archosauria</taxon>
        <taxon>Crocodylia</taxon>
        <taxon>Alligatoridae</taxon>
        <taxon>Alligatorinae</taxon>
        <taxon>Alligator</taxon>
    </lineage>
</organism>
<protein>
    <submittedName>
        <fullName evidence="7">E3 ISG15--protein ligase HERC5 isoform C</fullName>
    </submittedName>
</protein>
<feature type="domain" description="HECT" evidence="6">
    <location>
        <begin position="709"/>
        <end position="985"/>
    </location>
</feature>
<evidence type="ECO:0000313" key="7">
    <source>
        <dbReference type="EMBL" id="KYO38050.1"/>
    </source>
</evidence>
<name>A0A151NMV5_ALLMI</name>
<keyword evidence="7" id="KW-0436">Ligase</keyword>
<sequence>MSRCWGAGSCGQLGLGLGPAAVAVSCRPGPALLEAACGERHTLLLRPGGTVWACGDNARGQLGRRPPPARSYAPEQVQALEAQIITRVSCGKEHSLAVSNEGKVFSWGAGSEGQLGTGEFEEQSFIPKKIDGLSNHRVLQVTCGHYHSLALTQDGRVFSWGQNGHGQLGLGKEFPSQAIPQQVVSLNGIPLAQVAAGGAHSFALSLSGVVYGWGRNSARQLGLSQANTKEQVFKPWSVAALKSIGVIYIGCGDEHTAVLTQDGSVFTFGDNSAGQLGHHFSAVKTGPQKVEGIDGPVSHLACGSYHTLVYVSASGQLMSFGCGPQRPAENETANSQGEQVQNVDISSLVSANDLPGIGVKMIFAGAYVSFISTVQSQSPEHASGISSVDELPKISKIDRTQIEKWLGVTPTSNEWQEAKREIEEIFSSSACLSASFLKPRSAQGASPFDVDLQNARDVFDELTKMDWIANTISCCLRERLIPSLPLHSVHQEAISIFLLLPECPIMHAAENLESLVLPLAKAILSMSDRSSDLLEKCWLSLSASCLDNVVQLFKKAVVSQLKLYYTFPSCQNAKPLLEVLKKLHRANKKAKSTLQLSNFYIHEISSTVNLQEDVARWRRWQATADSAGDDNTLVTLCRFPFVFNLVSKIQVFRTDSVLLQQGAKVIAQNIIIQNQLLRNSDLPDLPIFPLEVNRNNLVEDTLRKLCLVEDSTLKKELMVAFKGEIGLDAGGVTLEFFLTLFEEMVHPEYGLFMYCETTSPMWFPTNPSIEKKKYYLFGILCGLALFNGVIAYIPFPLAVFKKLLDMKPSLEDLKELSPVVGKSMQAVLDDEHDDIEENLQLKFCMSTARNYHDISWDNKDIDLIPNGSSIAVTSKNKRDFINKYIDYIFNKSVEVVYEEFKRGFYKVLDKDIVRFFHPEELMEVTIGNTNYDWNKFEENAEYHGIYTPSHPTIKMFWEVFHDLLLEEKKGFLLFLTGSDRIPILGMNCIRIKFYFNGALLTTLDSICIKPPVELSPKLLGPYFVIHCKQDSFAVVEKNGSVIIFDQGDEHQGHPRKPRYVNLRKNTRVDCVDTEATHMLILSSEGKLSEHSVSTTTKSEIRLLEDLGNKPIVQIACGDHHSMALSKGGELFTWGKNSHGQLGVGSQITFTKMPQLVKDLQGIPVAQIAAGGAHCLVLSLSGAVYSWGKNSFGQLGLGHTKDVAFPEYITALEHKKTVFVSCGGEHSAILSKDGLVCTFGAGGHGQLGHNSTRNELTPRLVAELFGAQVSQIACGRWHTLVYVSSLGKIYGFGSREEGQLGNGDKSSQLIPLPLKLPLNEENGRKHNQENGTSGNGIKIIAGGNQSIVLFLKEKDPYINLNGIAVVNNEKLDKWISCSEAQQWEHVKKNIRLIFSSVACVNGSFLEKRDKHFGTSHKISGVDVSEVLLFYEKIKKKPRVFQQVIKETEKLLKSLPSSSLSPEALRVYLIMPVLLRGQDDQSNQLLGLLAEAILRLQHKDLQVLESLWSNLETPFFKDLVNLYQRLCRINLSHLTIQAKTFKELTYEPRVEMTSRVLQILYQVNCKAGFKVQENNFYVPEMKEIWQQDWCIDAFLNEEEFGRLVASKSTEMMILQKLTKYPCIFDMKDKIKAYRVACQWVHLSRPTHPFVLHVRREHLVNDTLQTLRIRVPTMYGEPLKVKFHGEPGIDGGGLSREFFRIITKELCEPKAQIFRRFEHSSLIWFPSQVPGHQDIFYLIGILSGMALFNFHKVPFPFPLALYKKMLDTPPTLEDLRELSPTEGSNLQKVLDEEYDDILEEMMLDFTVMKKEGKSIVTVELKENGANIPITKHNRKEYVDAYVNYTFNESVKKPFKDFMDGFLRGCPANGWRIFLSTELQAVFCGHTKYDWQLLEKNSRVFLTGTNRIPAEGMEYLILNIEKLQKEDADEYYPMANTCSHILGLPNYSSEEILREKFLTALENYEKFGLS</sequence>
<dbReference type="FunFam" id="3.30.2160.10:FF:000004">
    <property type="entry name" value="probable E3 ubiquitin-protein ligase HERC4 isoform X1"/>
    <property type="match status" value="1"/>
</dbReference>
<dbReference type="PANTHER" id="PTHR45622:SF69">
    <property type="entry name" value="HECT DOMAIN-CONTAINING PROTEIN"/>
    <property type="match status" value="1"/>
</dbReference>
<dbReference type="GO" id="GO:0016874">
    <property type="term" value="F:ligase activity"/>
    <property type="evidence" value="ECO:0007669"/>
    <property type="project" value="UniProtKB-KW"/>
</dbReference>
<dbReference type="PANTHER" id="PTHR45622">
    <property type="entry name" value="UBIQUITIN-PROTEIN LIGASE E3A-RELATED"/>
    <property type="match status" value="1"/>
</dbReference>
<evidence type="ECO:0000256" key="2">
    <source>
        <dbReference type="ARBA" id="ARBA00022737"/>
    </source>
</evidence>
<dbReference type="GO" id="GO:0004842">
    <property type="term" value="F:ubiquitin-protein transferase activity"/>
    <property type="evidence" value="ECO:0007669"/>
    <property type="project" value="InterPro"/>
</dbReference>
<feature type="repeat" description="RCC1" evidence="5">
    <location>
        <begin position="1181"/>
        <end position="1232"/>
    </location>
</feature>
<feature type="repeat" description="RCC1" evidence="5">
    <location>
        <begin position="102"/>
        <end position="154"/>
    </location>
</feature>
<gene>
    <name evidence="7" type="primary">HERC5</name>
    <name evidence="7" type="ORF">Y1Q_0019514</name>
</gene>
<feature type="repeat" description="RCC1" evidence="5">
    <location>
        <begin position="1128"/>
        <end position="1180"/>
    </location>
</feature>
<feature type="repeat" description="RCC1" evidence="5">
    <location>
        <begin position="1286"/>
        <end position="1351"/>
    </location>
</feature>
<reference evidence="7 8" key="1">
    <citation type="journal article" date="2012" name="Genome Biol.">
        <title>Sequencing three crocodilian genomes to illuminate the evolution of archosaurs and amniotes.</title>
        <authorList>
            <person name="St John J.A."/>
            <person name="Braun E.L."/>
            <person name="Isberg S.R."/>
            <person name="Miles L.G."/>
            <person name="Chong A.Y."/>
            <person name="Gongora J."/>
            <person name="Dalzell P."/>
            <person name="Moran C."/>
            <person name="Bed'hom B."/>
            <person name="Abzhanov A."/>
            <person name="Burgess S.C."/>
            <person name="Cooksey A.M."/>
            <person name="Castoe T.A."/>
            <person name="Crawford N.G."/>
            <person name="Densmore L.D."/>
            <person name="Drew J.C."/>
            <person name="Edwards S.V."/>
            <person name="Faircloth B.C."/>
            <person name="Fujita M.K."/>
            <person name="Greenwold M.J."/>
            <person name="Hoffmann F.G."/>
            <person name="Howard J.M."/>
            <person name="Iguchi T."/>
            <person name="Janes D.E."/>
            <person name="Khan S.Y."/>
            <person name="Kohno S."/>
            <person name="de Koning A.J."/>
            <person name="Lance S.L."/>
            <person name="McCarthy F.M."/>
            <person name="McCormack J.E."/>
            <person name="Merchant M.E."/>
            <person name="Peterson D.G."/>
            <person name="Pollock D.D."/>
            <person name="Pourmand N."/>
            <person name="Raney B.J."/>
            <person name="Roessler K.A."/>
            <person name="Sanford J.R."/>
            <person name="Sawyer R.H."/>
            <person name="Schmidt C.J."/>
            <person name="Triplett E.W."/>
            <person name="Tuberville T.D."/>
            <person name="Venegas-Anaya M."/>
            <person name="Howard J.T."/>
            <person name="Jarvis E.D."/>
            <person name="Guillette L.J.Jr."/>
            <person name="Glenn T.C."/>
            <person name="Green R.E."/>
            <person name="Ray D.A."/>
        </authorList>
    </citation>
    <scope>NUCLEOTIDE SEQUENCE [LARGE SCALE GENOMIC DNA]</scope>
    <source>
        <strain evidence="7">KSC_2009_1</strain>
    </source>
</reference>
<dbReference type="InterPro" id="IPR058923">
    <property type="entry name" value="RCC1-like_dom"/>
</dbReference>
<feature type="domain" description="HECT" evidence="6">
    <location>
        <begin position="1668"/>
        <end position="1966"/>
    </location>
</feature>
<dbReference type="InterPro" id="IPR051709">
    <property type="entry name" value="Ub-ligase/GTPase-reg"/>
</dbReference>
<dbReference type="Gene3D" id="3.90.1750.10">
    <property type="entry name" value="Hect, E3 ligase catalytic domains"/>
    <property type="match status" value="2"/>
</dbReference>
<feature type="repeat" description="RCC1" evidence="5">
    <location>
        <begin position="1"/>
        <end position="48"/>
    </location>
</feature>
<dbReference type="PROSITE" id="PS51257">
    <property type="entry name" value="PROKAR_LIPOPROTEIN"/>
    <property type="match status" value="1"/>
</dbReference>
<comment type="caution">
    <text evidence="7">The sequence shown here is derived from an EMBL/GenBank/DDBJ whole genome shotgun (WGS) entry which is preliminary data.</text>
</comment>
<dbReference type="Proteomes" id="UP000050525">
    <property type="component" value="Unassembled WGS sequence"/>
</dbReference>
<feature type="repeat" description="RCC1" evidence="5">
    <location>
        <begin position="49"/>
        <end position="101"/>
    </location>
</feature>
<dbReference type="STRING" id="8496.A0A151NMV5"/>
<feature type="active site" description="Glycyl thioester intermediate" evidence="4">
    <location>
        <position position="1934"/>
    </location>
</feature>
<feature type="repeat" description="RCC1" evidence="5">
    <location>
        <begin position="208"/>
        <end position="262"/>
    </location>
</feature>
<feature type="repeat" description="RCC1" evidence="5">
    <location>
        <begin position="155"/>
        <end position="207"/>
    </location>
</feature>
<feature type="repeat" description="RCC1" evidence="5">
    <location>
        <begin position="263"/>
        <end position="313"/>
    </location>
</feature>
<dbReference type="SUPFAM" id="SSF50985">
    <property type="entry name" value="RCC1/BLIP-II"/>
    <property type="match status" value="2"/>
</dbReference>
<dbReference type="SMART" id="SM00119">
    <property type="entry name" value="HECTc"/>
    <property type="match status" value="2"/>
</dbReference>
<evidence type="ECO:0000256" key="1">
    <source>
        <dbReference type="ARBA" id="ARBA00022679"/>
    </source>
</evidence>
<feature type="repeat" description="RCC1" evidence="5">
    <location>
        <begin position="1233"/>
        <end position="1284"/>
    </location>
</feature>
<dbReference type="GO" id="GO:0005737">
    <property type="term" value="C:cytoplasm"/>
    <property type="evidence" value="ECO:0007669"/>
    <property type="project" value="TreeGrafter"/>
</dbReference>
<evidence type="ECO:0000256" key="3">
    <source>
        <dbReference type="ARBA" id="ARBA00022786"/>
    </source>
</evidence>
<proteinExistence type="predicted"/>
<dbReference type="eggNOG" id="KOG0941">
    <property type="taxonomic scope" value="Eukaryota"/>
</dbReference>
<keyword evidence="8" id="KW-1185">Reference proteome</keyword>
<dbReference type="InterPro" id="IPR000408">
    <property type="entry name" value="Reg_chr_condens"/>
</dbReference>
<keyword evidence="3 4" id="KW-0833">Ubl conjugation pathway</keyword>
<dbReference type="InterPro" id="IPR009091">
    <property type="entry name" value="RCC1/BLIP-II"/>
</dbReference>
<dbReference type="SUPFAM" id="SSF56204">
    <property type="entry name" value="Hect, E3 ligase catalytic domain"/>
    <property type="match status" value="2"/>
</dbReference>
<evidence type="ECO:0000259" key="6">
    <source>
        <dbReference type="PROSITE" id="PS50237"/>
    </source>
</evidence>
<dbReference type="InterPro" id="IPR035983">
    <property type="entry name" value="Hect_E3_ubiquitin_ligase"/>
</dbReference>
<dbReference type="Gene3D" id="3.30.2160.10">
    <property type="entry name" value="Hect, E3 ligase catalytic domain"/>
    <property type="match status" value="2"/>
</dbReference>
<evidence type="ECO:0000256" key="5">
    <source>
        <dbReference type="PROSITE-ProRule" id="PRU00235"/>
    </source>
</evidence>
<dbReference type="PRINTS" id="PR00633">
    <property type="entry name" value="RCCNDNSATION"/>
</dbReference>
<keyword evidence="1" id="KW-0808">Transferase</keyword>
<dbReference type="Gene3D" id="2.130.10.30">
    <property type="entry name" value="Regulator of chromosome condensation 1/beta-lactamase-inhibitor protein II"/>
    <property type="match status" value="3"/>
</dbReference>
<dbReference type="PROSITE" id="PS50237">
    <property type="entry name" value="HECT"/>
    <property type="match status" value="2"/>
</dbReference>
<dbReference type="Gene3D" id="3.30.2410.10">
    <property type="entry name" value="Hect, E3 ligase catalytic domain"/>
    <property type="match status" value="2"/>
</dbReference>
<dbReference type="EMBL" id="AKHW03002540">
    <property type="protein sequence ID" value="KYO38050.1"/>
    <property type="molecule type" value="Genomic_DNA"/>
</dbReference>
<dbReference type="InterPro" id="IPR000569">
    <property type="entry name" value="HECT_dom"/>
</dbReference>
<dbReference type="Pfam" id="PF25390">
    <property type="entry name" value="WD40_RLD"/>
    <property type="match status" value="2"/>
</dbReference>
<dbReference type="PROSITE" id="PS00626">
    <property type="entry name" value="RCC1_2"/>
    <property type="match status" value="5"/>
</dbReference>
<comment type="caution">
    <text evidence="4">Lacks conserved residue(s) required for the propagation of feature annotation.</text>
</comment>
<accession>A0A151NMV5</accession>
<evidence type="ECO:0000313" key="8">
    <source>
        <dbReference type="Proteomes" id="UP000050525"/>
    </source>
</evidence>